<feature type="domain" description="Methyl-accepting transducer" evidence="10">
    <location>
        <begin position="399"/>
        <end position="635"/>
    </location>
</feature>
<comment type="caution">
    <text evidence="12">The sequence shown here is derived from an EMBL/GenBank/DDBJ whole genome shotgun (WGS) entry which is preliminary data.</text>
</comment>
<evidence type="ECO:0000256" key="5">
    <source>
        <dbReference type="ARBA" id="ARBA00023224"/>
    </source>
</evidence>
<dbReference type="GO" id="GO:0007165">
    <property type="term" value="P:signal transduction"/>
    <property type="evidence" value="ECO:0007669"/>
    <property type="project" value="UniProtKB-KW"/>
</dbReference>
<dbReference type="PANTHER" id="PTHR32089">
    <property type="entry name" value="METHYL-ACCEPTING CHEMOTAXIS PROTEIN MCPB"/>
    <property type="match status" value="1"/>
</dbReference>
<evidence type="ECO:0000256" key="1">
    <source>
        <dbReference type="ARBA" id="ARBA00004141"/>
    </source>
</evidence>
<dbReference type="SMART" id="SM00283">
    <property type="entry name" value="MA"/>
    <property type="match status" value="1"/>
</dbReference>
<gene>
    <name evidence="12" type="ORF">FLL45_00740</name>
</gene>
<evidence type="ECO:0000256" key="4">
    <source>
        <dbReference type="ARBA" id="ARBA00023136"/>
    </source>
</evidence>
<dbReference type="PROSITE" id="PS50885">
    <property type="entry name" value="HAMP"/>
    <property type="match status" value="1"/>
</dbReference>
<evidence type="ECO:0000313" key="13">
    <source>
        <dbReference type="Proteomes" id="UP000317839"/>
    </source>
</evidence>
<dbReference type="SMART" id="SM00304">
    <property type="entry name" value="HAMP"/>
    <property type="match status" value="1"/>
</dbReference>
<keyword evidence="3 9" id="KW-1133">Transmembrane helix</keyword>
<sequence>MRIQMNLTVTARIVGGAGLVMLLLVMLSFTGLSGVSSIEDGLNSVTDKSTPMLISGSENLSSLLEASVSVSRYHQTRQSGSLSEIESNYNASMTENEESARELQAVAAGYPDILNSLNASRESIEQYKQVVPQMFAAHKSDLTLGERIEGMRGDFEDVADELDTYLFDFSDDLGGGATADSLQSMSNMIREGTVTITDTLISDDANILSAAIKDINALVKDLDSSFSSVQQDSTATNNEYYSDTLASITKFKQLTTGNDNILSVYQQQLNRRDEAKKLLAQSSQIANEGKAHLQNVFTKVKGLTQNIKNDAAEKVSSSRTLLIVIALIAILFALGINLWVVRSITGPLNEVLRVIGKVAEGDLTDKAKVYRKDELGRLSHGFNALIDALSGMLKEISSSSQQLSASAEQTTEISRQGNDNINHQKEQTEMIATAMTEMTATVDEVANSASNTLLEVQKANDEAIDGKRVVQDSIETINRLAEEIEQAAQVTDKLDQYSTNIGAVLDVIRGIADQTNLLALNAAIEAARAGEQGRGFAVVADEVRTLASKTQESTSEIQEMIERLQDGTREAVAVMKSSRNEAQNSVEKTAVAGESLHKITEAVNVINDMSTHIASAAEEQSSVSLEMNQNVTSISEMADKTAQGSSENLAASQELARLAEHLQVLIGKFKY</sequence>
<evidence type="ECO:0000256" key="7">
    <source>
        <dbReference type="PROSITE-ProRule" id="PRU00284"/>
    </source>
</evidence>
<name>A0A545TH14_9GAMM</name>
<evidence type="ECO:0000256" key="8">
    <source>
        <dbReference type="SAM" id="Coils"/>
    </source>
</evidence>
<feature type="coiled-coil region" evidence="8">
    <location>
        <begin position="470"/>
        <end position="500"/>
    </location>
</feature>
<feature type="domain" description="HAMP" evidence="11">
    <location>
        <begin position="342"/>
        <end position="394"/>
    </location>
</feature>
<evidence type="ECO:0000259" key="11">
    <source>
        <dbReference type="PROSITE" id="PS50885"/>
    </source>
</evidence>
<keyword evidence="13" id="KW-1185">Reference proteome</keyword>
<dbReference type="Pfam" id="PF00015">
    <property type="entry name" value="MCPsignal"/>
    <property type="match status" value="1"/>
</dbReference>
<reference evidence="12 13" key="1">
    <citation type="submission" date="2019-06" db="EMBL/GenBank/DDBJ databases">
        <title>Draft genome of Aliikangiella marina GYP-15.</title>
        <authorList>
            <person name="Wang G."/>
        </authorList>
    </citation>
    <scope>NUCLEOTIDE SEQUENCE [LARGE SCALE GENOMIC DNA]</scope>
    <source>
        <strain evidence="12 13">GYP-15</strain>
    </source>
</reference>
<dbReference type="GO" id="GO:0006935">
    <property type="term" value="P:chemotaxis"/>
    <property type="evidence" value="ECO:0007669"/>
    <property type="project" value="UniProtKB-ARBA"/>
</dbReference>
<organism evidence="12 13">
    <name type="scientific">Aliikangiella marina</name>
    <dbReference type="NCBI Taxonomy" id="1712262"/>
    <lineage>
        <taxon>Bacteria</taxon>
        <taxon>Pseudomonadati</taxon>
        <taxon>Pseudomonadota</taxon>
        <taxon>Gammaproteobacteria</taxon>
        <taxon>Oceanospirillales</taxon>
        <taxon>Pleioneaceae</taxon>
        <taxon>Aliikangiella</taxon>
    </lineage>
</organism>
<dbReference type="CDD" id="cd06225">
    <property type="entry name" value="HAMP"/>
    <property type="match status" value="1"/>
</dbReference>
<comment type="similarity">
    <text evidence="6">Belongs to the methyl-accepting chemotaxis (MCP) protein family.</text>
</comment>
<dbReference type="PANTHER" id="PTHR32089:SF119">
    <property type="entry name" value="METHYL-ACCEPTING CHEMOTAXIS PROTEIN CTPL"/>
    <property type="match status" value="1"/>
</dbReference>
<dbReference type="InterPro" id="IPR004089">
    <property type="entry name" value="MCPsignal_dom"/>
</dbReference>
<evidence type="ECO:0000256" key="9">
    <source>
        <dbReference type="SAM" id="Phobius"/>
    </source>
</evidence>
<dbReference type="Pfam" id="PF00672">
    <property type="entry name" value="HAMP"/>
    <property type="match status" value="1"/>
</dbReference>
<evidence type="ECO:0000256" key="2">
    <source>
        <dbReference type="ARBA" id="ARBA00022692"/>
    </source>
</evidence>
<keyword evidence="5 7" id="KW-0807">Transducer</keyword>
<dbReference type="CDD" id="cd11386">
    <property type="entry name" value="MCP_signal"/>
    <property type="match status" value="1"/>
</dbReference>
<protein>
    <submittedName>
        <fullName evidence="12">Methyl-accepting chemotaxis protein</fullName>
    </submittedName>
</protein>
<accession>A0A545TH14</accession>
<dbReference type="InterPro" id="IPR003660">
    <property type="entry name" value="HAMP_dom"/>
</dbReference>
<dbReference type="Proteomes" id="UP000317839">
    <property type="component" value="Unassembled WGS sequence"/>
</dbReference>
<evidence type="ECO:0000259" key="10">
    <source>
        <dbReference type="PROSITE" id="PS50111"/>
    </source>
</evidence>
<dbReference type="SUPFAM" id="SSF58104">
    <property type="entry name" value="Methyl-accepting chemotaxis protein (MCP) signaling domain"/>
    <property type="match status" value="1"/>
</dbReference>
<dbReference type="PROSITE" id="PS50111">
    <property type="entry name" value="CHEMOTAXIS_TRANSDUC_2"/>
    <property type="match status" value="1"/>
</dbReference>
<evidence type="ECO:0000256" key="6">
    <source>
        <dbReference type="ARBA" id="ARBA00029447"/>
    </source>
</evidence>
<feature type="transmembrane region" description="Helical" evidence="9">
    <location>
        <begin position="321"/>
        <end position="340"/>
    </location>
</feature>
<evidence type="ECO:0000256" key="3">
    <source>
        <dbReference type="ARBA" id="ARBA00022989"/>
    </source>
</evidence>
<dbReference type="EMBL" id="VIKR01000001">
    <property type="protein sequence ID" value="TQV76522.1"/>
    <property type="molecule type" value="Genomic_DNA"/>
</dbReference>
<keyword evidence="8" id="KW-0175">Coiled coil</keyword>
<dbReference type="FunFam" id="1.10.287.950:FF:000001">
    <property type="entry name" value="Methyl-accepting chemotaxis sensory transducer"/>
    <property type="match status" value="1"/>
</dbReference>
<dbReference type="GO" id="GO:0016020">
    <property type="term" value="C:membrane"/>
    <property type="evidence" value="ECO:0007669"/>
    <property type="project" value="UniProtKB-SubCell"/>
</dbReference>
<dbReference type="OrthoDB" id="5693655at2"/>
<dbReference type="AlphaFoldDB" id="A0A545TH14"/>
<comment type="subcellular location">
    <subcellularLocation>
        <location evidence="1">Membrane</location>
        <topology evidence="1">Multi-pass membrane protein</topology>
    </subcellularLocation>
</comment>
<dbReference type="Gene3D" id="1.10.287.950">
    <property type="entry name" value="Methyl-accepting chemotaxis protein"/>
    <property type="match status" value="1"/>
</dbReference>
<evidence type="ECO:0000313" key="12">
    <source>
        <dbReference type="EMBL" id="TQV76522.1"/>
    </source>
</evidence>
<proteinExistence type="inferred from homology"/>
<keyword evidence="2 9" id="KW-0812">Transmembrane</keyword>
<keyword evidence="4 9" id="KW-0472">Membrane</keyword>